<reference evidence="1 2" key="1">
    <citation type="submission" date="2021-02" db="EMBL/GenBank/DDBJ databases">
        <title>Complete genome of Desulfoluna sp. strain ASN36.</title>
        <authorList>
            <person name="Takahashi A."/>
            <person name="Kojima H."/>
            <person name="Fukui M."/>
        </authorList>
    </citation>
    <scope>NUCLEOTIDE SEQUENCE [LARGE SCALE GENOMIC DNA]</scope>
    <source>
        <strain evidence="1 2">ASN36</strain>
    </source>
</reference>
<keyword evidence="2" id="KW-1185">Reference proteome</keyword>
<dbReference type="EMBL" id="AP024488">
    <property type="protein sequence ID" value="BCS95356.1"/>
    <property type="molecule type" value="Genomic_DNA"/>
</dbReference>
<dbReference type="Proteomes" id="UP001320148">
    <property type="component" value="Chromosome"/>
</dbReference>
<evidence type="ECO:0000313" key="2">
    <source>
        <dbReference type="Proteomes" id="UP001320148"/>
    </source>
</evidence>
<accession>A0ABM7PDS2</accession>
<gene>
    <name evidence="1" type="ORF">DSLASN_09880</name>
</gene>
<protein>
    <submittedName>
        <fullName evidence="1">Uncharacterized protein</fullName>
    </submittedName>
</protein>
<organism evidence="1 2">
    <name type="scientific">Desulfoluna limicola</name>
    <dbReference type="NCBI Taxonomy" id="2810562"/>
    <lineage>
        <taxon>Bacteria</taxon>
        <taxon>Pseudomonadati</taxon>
        <taxon>Thermodesulfobacteriota</taxon>
        <taxon>Desulfobacteria</taxon>
        <taxon>Desulfobacterales</taxon>
        <taxon>Desulfolunaceae</taxon>
        <taxon>Desulfoluna</taxon>
    </lineage>
</organism>
<proteinExistence type="predicted"/>
<name>A0ABM7PDS2_9BACT</name>
<evidence type="ECO:0000313" key="1">
    <source>
        <dbReference type="EMBL" id="BCS95356.1"/>
    </source>
</evidence>
<sequence>MTCSFAGVGDGVVRKSPFGLSDTPRMGREGETRAAQLNACVPEVYGVWLGRLFNIMGQLLALW</sequence>